<organism evidence="1 2">
    <name type="scientific">Autumnicola musiva</name>
    <dbReference type="NCBI Taxonomy" id="3075589"/>
    <lineage>
        <taxon>Bacteria</taxon>
        <taxon>Pseudomonadati</taxon>
        <taxon>Bacteroidota</taxon>
        <taxon>Flavobacteriia</taxon>
        <taxon>Flavobacteriales</taxon>
        <taxon>Flavobacteriaceae</taxon>
        <taxon>Autumnicola</taxon>
    </lineage>
</organism>
<dbReference type="RefSeq" id="WP_311504806.1">
    <property type="nucleotide sequence ID" value="NZ_JAVRHK010000022.1"/>
</dbReference>
<keyword evidence="2" id="KW-1185">Reference proteome</keyword>
<reference evidence="1 2" key="1">
    <citation type="submission" date="2023-09" db="EMBL/GenBank/DDBJ databases">
        <authorList>
            <person name="Rey-Velasco X."/>
        </authorList>
    </citation>
    <scope>NUCLEOTIDE SEQUENCE [LARGE SCALE GENOMIC DNA]</scope>
    <source>
        <strain evidence="1 2">F117</strain>
    </source>
</reference>
<dbReference type="Proteomes" id="UP001262582">
    <property type="component" value="Unassembled WGS sequence"/>
</dbReference>
<accession>A0ABU3DAC4</accession>
<dbReference type="EMBL" id="JAVRHK010000022">
    <property type="protein sequence ID" value="MDT0678473.1"/>
    <property type="molecule type" value="Genomic_DNA"/>
</dbReference>
<comment type="caution">
    <text evidence="1">The sequence shown here is derived from an EMBL/GenBank/DDBJ whole genome shotgun (WGS) entry which is preliminary data.</text>
</comment>
<gene>
    <name evidence="1" type="ORF">RM539_17970</name>
</gene>
<name>A0ABU3DAC4_9FLAO</name>
<protein>
    <submittedName>
        <fullName evidence="1">Uncharacterized protein</fullName>
    </submittedName>
</protein>
<evidence type="ECO:0000313" key="1">
    <source>
        <dbReference type="EMBL" id="MDT0678473.1"/>
    </source>
</evidence>
<sequence length="94" mass="11038">MDDCEYKRIPGFNPPKDSILVENESNYRIGEILVCHSHPKLDHVSDGSIVILVTENAILPERIYKHEDENYFWMEIDNPNEEPKKEIKKTLNEI</sequence>
<proteinExistence type="predicted"/>
<evidence type="ECO:0000313" key="2">
    <source>
        <dbReference type="Proteomes" id="UP001262582"/>
    </source>
</evidence>